<keyword evidence="2" id="KW-1185">Reference proteome</keyword>
<protein>
    <submittedName>
        <fullName evidence="1">Uncharacterized protein</fullName>
    </submittedName>
</protein>
<dbReference type="EMBL" id="KL596627">
    <property type="protein sequence ID" value="KER33243.1"/>
    <property type="molecule type" value="Genomic_DNA"/>
</dbReference>
<sequence>MEDTWCQPAANSSVSRSARQTNEFSATLALAKNKPTPSGSRGFKTRALAENKLTPSGSRGFKTRTDIVDFLGCLSHTCYRYSSNKVQFCCKLPMLTPVTFGGSTQYTYAYTIPFERSSVNQSFGCSTLSVPSCHAIRRKHEGWDTARLPKSRQGSVMCSRF</sequence>
<dbReference type="CTD" id="20315116"/>
<dbReference type="RefSeq" id="XP_009163087.1">
    <property type="nucleotide sequence ID" value="XM_009164823.1"/>
</dbReference>
<gene>
    <name evidence="1" type="ORF">T265_00928</name>
</gene>
<organism evidence="1 2">
    <name type="scientific">Opisthorchis viverrini</name>
    <name type="common">Southeast Asian liver fluke</name>
    <dbReference type="NCBI Taxonomy" id="6198"/>
    <lineage>
        <taxon>Eukaryota</taxon>
        <taxon>Metazoa</taxon>
        <taxon>Spiralia</taxon>
        <taxon>Lophotrochozoa</taxon>
        <taxon>Platyhelminthes</taxon>
        <taxon>Trematoda</taxon>
        <taxon>Digenea</taxon>
        <taxon>Opisthorchiida</taxon>
        <taxon>Opisthorchiata</taxon>
        <taxon>Opisthorchiidae</taxon>
        <taxon>Opisthorchis</taxon>
    </lineage>
</organism>
<proteinExistence type="predicted"/>
<accession>A0A075A0M5</accession>
<reference evidence="1 2" key="1">
    <citation type="submission" date="2013-11" db="EMBL/GenBank/DDBJ databases">
        <title>Opisthorchis viverrini - life in the bile duct.</title>
        <authorList>
            <person name="Young N.D."/>
            <person name="Nagarajan N."/>
            <person name="Lin S.J."/>
            <person name="Korhonen P.K."/>
            <person name="Jex A.R."/>
            <person name="Hall R.S."/>
            <person name="Safavi-Hemami H."/>
            <person name="Kaewkong W."/>
            <person name="Bertrand D."/>
            <person name="Gao S."/>
            <person name="Seet Q."/>
            <person name="Wongkham S."/>
            <person name="Teh B.T."/>
            <person name="Wongkham C."/>
            <person name="Intapan P.M."/>
            <person name="Maleewong W."/>
            <person name="Yang X."/>
            <person name="Hu M."/>
            <person name="Wang Z."/>
            <person name="Hofmann A."/>
            <person name="Sternberg P.W."/>
            <person name="Tan P."/>
            <person name="Wang J."/>
            <person name="Gasser R.B."/>
        </authorList>
    </citation>
    <scope>NUCLEOTIDE SEQUENCE [LARGE SCALE GENOMIC DNA]</scope>
</reference>
<dbReference type="AlphaFoldDB" id="A0A075A0M5"/>
<name>A0A075A0M5_OPIVI</name>
<dbReference type="OrthoDB" id="6921389at2759"/>
<dbReference type="KEGG" id="ovi:T265_00928"/>
<evidence type="ECO:0000313" key="2">
    <source>
        <dbReference type="Proteomes" id="UP000054324"/>
    </source>
</evidence>
<dbReference type="Proteomes" id="UP000054324">
    <property type="component" value="Unassembled WGS sequence"/>
</dbReference>
<dbReference type="GeneID" id="20315116"/>
<evidence type="ECO:0000313" key="1">
    <source>
        <dbReference type="EMBL" id="KER33243.1"/>
    </source>
</evidence>